<dbReference type="EMBL" id="CP006704">
    <property type="protein sequence ID" value="AIJ48621.1"/>
    <property type="molecule type" value="Genomic_DNA"/>
</dbReference>
<dbReference type="KEGG" id="ctes:O987_22670"/>
<dbReference type="Proteomes" id="UP000028782">
    <property type="component" value="Chromosome"/>
</dbReference>
<evidence type="ECO:0000313" key="2">
    <source>
        <dbReference type="Proteomes" id="UP000028782"/>
    </source>
</evidence>
<name>A0A076PV79_COMTE</name>
<dbReference type="HOGENOM" id="CLU_3116762_0_0_4"/>
<dbReference type="AlphaFoldDB" id="A0A076PV79"/>
<organism evidence="1 2">
    <name type="scientific">Comamonas testosteroni TK102</name>
    <dbReference type="NCBI Taxonomy" id="1392005"/>
    <lineage>
        <taxon>Bacteria</taxon>
        <taxon>Pseudomonadati</taxon>
        <taxon>Pseudomonadota</taxon>
        <taxon>Betaproteobacteria</taxon>
        <taxon>Burkholderiales</taxon>
        <taxon>Comamonadaceae</taxon>
        <taxon>Comamonas</taxon>
    </lineage>
</organism>
<proteinExistence type="predicted"/>
<evidence type="ECO:0000313" key="1">
    <source>
        <dbReference type="EMBL" id="AIJ48621.1"/>
    </source>
</evidence>
<gene>
    <name evidence="1" type="ORF">O987_22670</name>
</gene>
<reference evidence="1 2" key="1">
    <citation type="journal article" date="2014" name="Genome Announc.">
        <title>Complete Genome Sequence of Polychlorinated Biphenyl Degrader Comamonas testosteroni TK102 (NBRC 109938).</title>
        <authorList>
            <person name="Fukuda K."/>
            <person name="Hosoyama A."/>
            <person name="Tsuchikane K."/>
            <person name="Ohji S."/>
            <person name="Yamazoe A."/>
            <person name="Fujita N."/>
            <person name="Shintani M."/>
            <person name="Kimbara K."/>
        </authorList>
    </citation>
    <scope>NUCLEOTIDE SEQUENCE [LARGE SCALE GENOMIC DNA]</scope>
    <source>
        <strain evidence="1">TK102</strain>
    </source>
</reference>
<sequence length="50" mass="5515">MEVFLQSDSTLKQVARLPTLSAVVMHNPQLAQLGHHLHDGSHTDWGSPKV</sequence>
<protein>
    <submittedName>
        <fullName evidence="1">Uncharacterized protein</fullName>
    </submittedName>
</protein>
<accession>A0A076PV79</accession>